<reference evidence="2" key="2">
    <citation type="submission" date="2015-01" db="EMBL/GenBank/DDBJ databases">
        <title>Evolutionary Origins and Diversification of the Mycorrhizal Mutualists.</title>
        <authorList>
            <consortium name="DOE Joint Genome Institute"/>
            <consortium name="Mycorrhizal Genomics Consortium"/>
            <person name="Kohler A."/>
            <person name="Kuo A."/>
            <person name="Nagy L.G."/>
            <person name="Floudas D."/>
            <person name="Copeland A."/>
            <person name="Barry K.W."/>
            <person name="Cichocki N."/>
            <person name="Veneault-Fourrey C."/>
            <person name="LaButti K."/>
            <person name="Lindquist E.A."/>
            <person name="Lipzen A."/>
            <person name="Lundell T."/>
            <person name="Morin E."/>
            <person name="Murat C."/>
            <person name="Riley R."/>
            <person name="Ohm R."/>
            <person name="Sun H."/>
            <person name="Tunlid A."/>
            <person name="Henrissat B."/>
            <person name="Grigoriev I.V."/>
            <person name="Hibbett D.S."/>
            <person name="Martin F."/>
        </authorList>
    </citation>
    <scope>NUCLEOTIDE SEQUENCE [LARGE SCALE GENOMIC DNA]</scope>
    <source>
        <strain evidence="2">UH-Slu-Lm8-n1</strain>
    </source>
</reference>
<dbReference type="OrthoDB" id="2692985at2759"/>
<evidence type="ECO:0000313" key="1">
    <source>
        <dbReference type="EMBL" id="KIK37281.1"/>
    </source>
</evidence>
<evidence type="ECO:0000313" key="2">
    <source>
        <dbReference type="Proteomes" id="UP000054485"/>
    </source>
</evidence>
<keyword evidence="2" id="KW-1185">Reference proteome</keyword>
<proteinExistence type="predicted"/>
<protein>
    <submittedName>
        <fullName evidence="1">Uncharacterized protein</fullName>
    </submittedName>
</protein>
<dbReference type="EMBL" id="KN835464">
    <property type="protein sequence ID" value="KIK37281.1"/>
    <property type="molecule type" value="Genomic_DNA"/>
</dbReference>
<gene>
    <name evidence="1" type="ORF">CY34DRAFT_93035</name>
</gene>
<dbReference type="Proteomes" id="UP000054485">
    <property type="component" value="Unassembled WGS sequence"/>
</dbReference>
<dbReference type="HOGENOM" id="CLU_1673532_0_0_1"/>
<accession>A0A0D0A6Q3</accession>
<reference evidence="1 2" key="1">
    <citation type="submission" date="2014-04" db="EMBL/GenBank/DDBJ databases">
        <authorList>
            <consortium name="DOE Joint Genome Institute"/>
            <person name="Kuo A."/>
            <person name="Ruytinx J."/>
            <person name="Rineau F."/>
            <person name="Colpaert J."/>
            <person name="Kohler A."/>
            <person name="Nagy L.G."/>
            <person name="Floudas D."/>
            <person name="Copeland A."/>
            <person name="Barry K.W."/>
            <person name="Cichocki N."/>
            <person name="Veneault-Fourrey C."/>
            <person name="LaButti K."/>
            <person name="Lindquist E.A."/>
            <person name="Lipzen A."/>
            <person name="Lundell T."/>
            <person name="Morin E."/>
            <person name="Murat C."/>
            <person name="Sun H."/>
            <person name="Tunlid A."/>
            <person name="Henrissat B."/>
            <person name="Grigoriev I.V."/>
            <person name="Hibbett D.S."/>
            <person name="Martin F."/>
            <person name="Nordberg H.P."/>
            <person name="Cantor M.N."/>
            <person name="Hua S.X."/>
        </authorList>
    </citation>
    <scope>NUCLEOTIDE SEQUENCE [LARGE SCALE GENOMIC DNA]</scope>
    <source>
        <strain evidence="1 2">UH-Slu-Lm8-n1</strain>
    </source>
</reference>
<dbReference type="InParanoid" id="A0A0D0A6Q3"/>
<sequence>GTLPFAANEILDKNKAHVVTYDLQSFFWLTYLLYCNYMGAFNNRCNWRVELAANEKQFQNPKSSAVTALSTSNVDLSSPTVTSSSYGITSFAVVPSLDVSKASVTAHSSTFIGAFPFPSPVLASSLTFTLSSEPSSIPPLTASPISTTSIAALDPCSR</sequence>
<name>A0A0D0A6Q3_9AGAM</name>
<dbReference type="AlphaFoldDB" id="A0A0D0A6Q3"/>
<organism evidence="1 2">
    <name type="scientific">Suillus luteus UH-Slu-Lm8-n1</name>
    <dbReference type="NCBI Taxonomy" id="930992"/>
    <lineage>
        <taxon>Eukaryota</taxon>
        <taxon>Fungi</taxon>
        <taxon>Dikarya</taxon>
        <taxon>Basidiomycota</taxon>
        <taxon>Agaricomycotina</taxon>
        <taxon>Agaricomycetes</taxon>
        <taxon>Agaricomycetidae</taxon>
        <taxon>Boletales</taxon>
        <taxon>Suillineae</taxon>
        <taxon>Suillaceae</taxon>
        <taxon>Suillus</taxon>
    </lineage>
</organism>
<feature type="non-terminal residue" evidence="1">
    <location>
        <position position="1"/>
    </location>
</feature>